<proteinExistence type="predicted"/>
<dbReference type="EMBL" id="JACEIQ010000010">
    <property type="protein sequence ID" value="MBA4494873.1"/>
    <property type="molecule type" value="Genomic_DNA"/>
</dbReference>
<evidence type="ECO:0000313" key="2">
    <source>
        <dbReference type="EMBL" id="MBA4494873.1"/>
    </source>
</evidence>
<sequence>MKKTGMLFLYGGLFLSLYVVPRLLLTSVSFGWGSLIYWILFVLSALFVSRQEHWTTRHV</sequence>
<dbReference type="AlphaFoldDB" id="A0A7W1WRS5"/>
<feature type="transmembrane region" description="Helical" evidence="1">
    <location>
        <begin position="7"/>
        <end position="24"/>
    </location>
</feature>
<keyword evidence="1" id="KW-0472">Membrane</keyword>
<keyword evidence="3" id="KW-1185">Reference proteome</keyword>
<gene>
    <name evidence="2" type="ORF">H1191_11195</name>
</gene>
<accession>A0A7W1WRS5</accession>
<evidence type="ECO:0000313" key="3">
    <source>
        <dbReference type="Proteomes" id="UP000535491"/>
    </source>
</evidence>
<reference evidence="2 3" key="1">
    <citation type="submission" date="2020-07" db="EMBL/GenBank/DDBJ databases">
        <authorList>
            <person name="Feng H."/>
        </authorList>
    </citation>
    <scope>NUCLEOTIDE SEQUENCE [LARGE SCALE GENOMIC DNA]</scope>
    <source>
        <strain evidence="3">s-10</strain>
    </source>
</reference>
<keyword evidence="1" id="KW-1133">Transmembrane helix</keyword>
<protein>
    <submittedName>
        <fullName evidence="2">Uncharacterized protein</fullName>
    </submittedName>
</protein>
<organism evidence="2 3">
    <name type="scientific">Paenactinomyces guangxiensis</name>
    <dbReference type="NCBI Taxonomy" id="1490290"/>
    <lineage>
        <taxon>Bacteria</taxon>
        <taxon>Bacillati</taxon>
        <taxon>Bacillota</taxon>
        <taxon>Bacilli</taxon>
        <taxon>Bacillales</taxon>
        <taxon>Thermoactinomycetaceae</taxon>
        <taxon>Paenactinomyces</taxon>
    </lineage>
</organism>
<evidence type="ECO:0000256" key="1">
    <source>
        <dbReference type="SAM" id="Phobius"/>
    </source>
</evidence>
<feature type="transmembrane region" description="Helical" evidence="1">
    <location>
        <begin position="30"/>
        <end position="48"/>
    </location>
</feature>
<dbReference type="Proteomes" id="UP000535491">
    <property type="component" value="Unassembled WGS sequence"/>
</dbReference>
<keyword evidence="1" id="KW-0812">Transmembrane</keyword>
<dbReference type="RefSeq" id="WP_181752110.1">
    <property type="nucleotide sequence ID" value="NZ_JACEIQ010000010.1"/>
</dbReference>
<name>A0A7W1WRS5_9BACL</name>
<comment type="caution">
    <text evidence="2">The sequence shown here is derived from an EMBL/GenBank/DDBJ whole genome shotgun (WGS) entry which is preliminary data.</text>
</comment>